<dbReference type="InterPro" id="IPR005900">
    <property type="entry name" value="6-phosphogluconolactonase_DevB"/>
</dbReference>
<dbReference type="EC" id="3.1.1.31" evidence="5 7"/>
<evidence type="ECO:0000256" key="4">
    <source>
        <dbReference type="ARBA" id="ARBA00010662"/>
    </source>
</evidence>
<comment type="catalytic activity">
    <reaction evidence="1 7">
        <text>6-phospho-D-glucono-1,5-lactone + H2O = 6-phospho-D-gluconate + H(+)</text>
        <dbReference type="Rhea" id="RHEA:12556"/>
        <dbReference type="ChEBI" id="CHEBI:15377"/>
        <dbReference type="ChEBI" id="CHEBI:15378"/>
        <dbReference type="ChEBI" id="CHEBI:57955"/>
        <dbReference type="ChEBI" id="CHEBI:58759"/>
        <dbReference type="EC" id="3.1.1.31"/>
    </reaction>
</comment>
<dbReference type="CDD" id="cd01400">
    <property type="entry name" value="6PGL"/>
    <property type="match status" value="1"/>
</dbReference>
<name>A0A1H2EJW8_9GAMM</name>
<dbReference type="PANTHER" id="PTHR11054:SF0">
    <property type="entry name" value="6-PHOSPHOGLUCONOLACTONASE"/>
    <property type="match status" value="1"/>
</dbReference>
<dbReference type="SUPFAM" id="SSF100950">
    <property type="entry name" value="NagB/RpiA/CoA transferase-like"/>
    <property type="match status" value="1"/>
</dbReference>
<dbReference type="InterPro" id="IPR006148">
    <property type="entry name" value="Glc/Gal-6P_isomerase"/>
</dbReference>
<evidence type="ECO:0000256" key="3">
    <source>
        <dbReference type="ARBA" id="ARBA00004961"/>
    </source>
</evidence>
<dbReference type="Pfam" id="PF01182">
    <property type="entry name" value="Glucosamine_iso"/>
    <property type="match status" value="1"/>
</dbReference>
<evidence type="ECO:0000256" key="1">
    <source>
        <dbReference type="ARBA" id="ARBA00000832"/>
    </source>
</evidence>
<evidence type="ECO:0000256" key="5">
    <source>
        <dbReference type="ARBA" id="ARBA00013198"/>
    </source>
</evidence>
<keyword evidence="10" id="KW-1185">Reference proteome</keyword>
<dbReference type="UniPathway" id="UPA00115">
    <property type="reaction ID" value="UER00409"/>
</dbReference>
<dbReference type="PANTHER" id="PTHR11054">
    <property type="entry name" value="6-PHOSPHOGLUCONOLACTONASE"/>
    <property type="match status" value="1"/>
</dbReference>
<reference evidence="10" key="1">
    <citation type="submission" date="2016-10" db="EMBL/GenBank/DDBJ databases">
        <authorList>
            <person name="Varghese N."/>
            <person name="Submissions S."/>
        </authorList>
    </citation>
    <scope>NUCLEOTIDE SEQUENCE [LARGE SCALE GENOMIC DNA]</scope>
    <source>
        <strain evidence="10">CECT 8338</strain>
    </source>
</reference>
<dbReference type="Gene3D" id="3.40.50.1360">
    <property type="match status" value="1"/>
</dbReference>
<dbReference type="GO" id="GO:0006098">
    <property type="term" value="P:pentose-phosphate shunt"/>
    <property type="evidence" value="ECO:0007669"/>
    <property type="project" value="UniProtKB-UniPathway"/>
</dbReference>
<dbReference type="STRING" id="1434072.SAMN05216210_0769"/>
<evidence type="ECO:0000256" key="6">
    <source>
        <dbReference type="ARBA" id="ARBA00020337"/>
    </source>
</evidence>
<evidence type="ECO:0000313" key="9">
    <source>
        <dbReference type="EMBL" id="SDT95038.1"/>
    </source>
</evidence>
<evidence type="ECO:0000256" key="2">
    <source>
        <dbReference type="ARBA" id="ARBA00002681"/>
    </source>
</evidence>
<accession>A0A1H2EJW8</accession>
<sequence>MTVMADCSRRGVQWHPCADAEDQARWLATQVAETLQQCIRQRGVARLAVSGGRSPEVFLRQLARFSLDWQSVHLTLVDERWVPPEHADSNAGLVQRCLAEHWSLINWLPLYRGVSPEADAQVAAAELATWPGLDLIVLGMGSDGHTASLFPDLPDWPMLCAVDCPWRCVALPATDERQARLSLTGRLLHSAPRQLLAISGQAKLDTLQQAFESPLALPVGAFLKPPLDIVYSP</sequence>
<evidence type="ECO:0000259" key="8">
    <source>
        <dbReference type="Pfam" id="PF01182"/>
    </source>
</evidence>
<dbReference type="InterPro" id="IPR039104">
    <property type="entry name" value="6PGL"/>
</dbReference>
<dbReference type="AlphaFoldDB" id="A0A1H2EJW8"/>
<organism evidence="9 10">
    <name type="scientific">Halopseudomonas salegens</name>
    <dbReference type="NCBI Taxonomy" id="1434072"/>
    <lineage>
        <taxon>Bacteria</taxon>
        <taxon>Pseudomonadati</taxon>
        <taxon>Pseudomonadota</taxon>
        <taxon>Gammaproteobacteria</taxon>
        <taxon>Pseudomonadales</taxon>
        <taxon>Pseudomonadaceae</taxon>
        <taxon>Halopseudomonas</taxon>
    </lineage>
</organism>
<dbReference type="Proteomes" id="UP000243924">
    <property type="component" value="Chromosome I"/>
</dbReference>
<dbReference type="EMBL" id="LT629787">
    <property type="protein sequence ID" value="SDT95038.1"/>
    <property type="molecule type" value="Genomic_DNA"/>
</dbReference>
<gene>
    <name evidence="7" type="primary">pgl</name>
    <name evidence="9" type="ORF">SAMN05216210_0769</name>
</gene>
<evidence type="ECO:0000256" key="7">
    <source>
        <dbReference type="RuleBase" id="RU365095"/>
    </source>
</evidence>
<proteinExistence type="inferred from homology"/>
<comment type="pathway">
    <text evidence="3 7">Carbohydrate degradation; pentose phosphate pathway; D-ribulose 5-phosphate from D-glucose 6-phosphate (oxidative stage): step 2/3.</text>
</comment>
<comment type="function">
    <text evidence="2 7">Hydrolysis of 6-phosphogluconolactone to 6-phosphogluconate.</text>
</comment>
<keyword evidence="7" id="KW-0378">Hydrolase</keyword>
<feature type="domain" description="Glucosamine/galactosamine-6-phosphate isomerase" evidence="8">
    <location>
        <begin position="19"/>
        <end position="222"/>
    </location>
</feature>
<dbReference type="GO" id="GO:0005975">
    <property type="term" value="P:carbohydrate metabolic process"/>
    <property type="evidence" value="ECO:0007669"/>
    <property type="project" value="UniProtKB-UniRule"/>
</dbReference>
<comment type="similarity">
    <text evidence="4 7">Belongs to the glucosamine/galactosamine-6-phosphate isomerase family. 6-phosphogluconolactonase subfamily.</text>
</comment>
<evidence type="ECO:0000313" key="10">
    <source>
        <dbReference type="Proteomes" id="UP000243924"/>
    </source>
</evidence>
<dbReference type="GO" id="GO:0017057">
    <property type="term" value="F:6-phosphogluconolactonase activity"/>
    <property type="evidence" value="ECO:0007669"/>
    <property type="project" value="UniProtKB-UniRule"/>
</dbReference>
<dbReference type="NCBIfam" id="TIGR01198">
    <property type="entry name" value="pgl"/>
    <property type="match status" value="1"/>
</dbReference>
<dbReference type="InterPro" id="IPR037171">
    <property type="entry name" value="NagB/RpiA_transferase-like"/>
</dbReference>
<protein>
    <recommendedName>
        <fullName evidence="6 7">6-phosphogluconolactonase</fullName>
        <shortName evidence="7">6PGL</shortName>
        <ecNumber evidence="5 7">3.1.1.31</ecNumber>
    </recommendedName>
</protein>